<evidence type="ECO:0000256" key="1">
    <source>
        <dbReference type="SAM" id="Phobius"/>
    </source>
</evidence>
<name>A0ABZ0PB65_9BACT</name>
<keyword evidence="1" id="KW-1133">Transmembrane helix</keyword>
<dbReference type="Proteomes" id="UP001303601">
    <property type="component" value="Chromosome"/>
</dbReference>
<gene>
    <name evidence="2" type="ORF">R9B83_01425</name>
</gene>
<evidence type="ECO:0000313" key="3">
    <source>
        <dbReference type="Proteomes" id="UP001303601"/>
    </source>
</evidence>
<keyword evidence="3" id="KW-1185">Reference proteome</keyword>
<organism evidence="2 3">
    <name type="scientific">Metamycoplasma equirhinis</name>
    <dbReference type="NCBI Taxonomy" id="92402"/>
    <lineage>
        <taxon>Bacteria</taxon>
        <taxon>Bacillati</taxon>
        <taxon>Mycoplasmatota</taxon>
        <taxon>Mycoplasmoidales</taxon>
        <taxon>Metamycoplasmataceae</taxon>
        <taxon>Metamycoplasma</taxon>
    </lineage>
</organism>
<dbReference type="GeneID" id="94493530"/>
<protein>
    <submittedName>
        <fullName evidence="2">Uncharacterized protein</fullName>
    </submittedName>
</protein>
<sequence length="364" mass="42708">MPINFQSSSSTTKPTTYSIWLLLLALIFIAALYMTIKLIINFKRSITKTKQILKEELVIKYVQGLSPKSNAFFNILIINATWIAMIIVSSIMISKTIKANNNTYVAFIAITLLAFFAICAFNISLFILYIYGFNSPQYKHNKNDLFLELESLRSQKANLISNYPDKIKIDVEKISQSNPLAPRVLTNYLNYYNTKINSSEISLIKKYKEYLNEIFKIDFFIESLETIEKQQEMQQNMLGYSQPENNDSLSKVEKEIIWMDRMDKKVKLMKETEHFDKVDKKEFAKKYDEYLYTVRSQDPVYQNIQKNTWLTYRDGDIEDLFYNPNSTITYTLDNGQSANEKSLADFLKEYKEYLVAKFYSLDFK</sequence>
<dbReference type="EMBL" id="CP137845">
    <property type="protein sequence ID" value="WPB54204.1"/>
    <property type="molecule type" value="Genomic_DNA"/>
</dbReference>
<feature type="transmembrane region" description="Helical" evidence="1">
    <location>
        <begin position="105"/>
        <end position="132"/>
    </location>
</feature>
<reference evidence="2" key="1">
    <citation type="submission" date="2023-11" db="EMBL/GenBank/DDBJ databases">
        <title>Completed genome sequence of Mycoplasma equirhinis type strain M432/72.</title>
        <authorList>
            <person name="Spergser J."/>
        </authorList>
    </citation>
    <scope>NUCLEOTIDE SEQUENCE [LARGE SCALE GENOMIC DNA]</scope>
    <source>
        <strain evidence="2">M432/72</strain>
    </source>
</reference>
<feature type="transmembrane region" description="Helical" evidence="1">
    <location>
        <begin position="17"/>
        <end position="40"/>
    </location>
</feature>
<accession>A0ABZ0PB65</accession>
<keyword evidence="1" id="KW-0812">Transmembrane</keyword>
<feature type="transmembrane region" description="Helical" evidence="1">
    <location>
        <begin position="71"/>
        <end position="93"/>
    </location>
</feature>
<keyword evidence="1" id="KW-0472">Membrane</keyword>
<proteinExistence type="predicted"/>
<evidence type="ECO:0000313" key="2">
    <source>
        <dbReference type="EMBL" id="WPB54204.1"/>
    </source>
</evidence>
<dbReference type="RefSeq" id="WP_140031648.1">
    <property type="nucleotide sequence ID" value="NZ_CP137845.1"/>
</dbReference>